<evidence type="ECO:0000313" key="1">
    <source>
        <dbReference type="EMBL" id="GBG69688.1"/>
    </source>
</evidence>
<name>A0A388KI46_CHABU</name>
<proteinExistence type="predicted"/>
<organism evidence="1 2">
    <name type="scientific">Chara braunii</name>
    <name type="common">Braun's stonewort</name>
    <dbReference type="NCBI Taxonomy" id="69332"/>
    <lineage>
        <taxon>Eukaryota</taxon>
        <taxon>Viridiplantae</taxon>
        <taxon>Streptophyta</taxon>
        <taxon>Charophyceae</taxon>
        <taxon>Charales</taxon>
        <taxon>Characeae</taxon>
        <taxon>Chara</taxon>
    </lineage>
</organism>
<accession>A0A388KI46</accession>
<sequence length="392" mass="42715">MATSLHEGLRGIPLDLQGEEEVSAFSTVITYKQQLEEMYAVLCQANGELPYDVLLEGEETYDGWDDELYDLISLRQQDATDRAWAIAVFYDCIEMLQLVKDTFADLLARRGAGGFPDTEMRTESIAPASVTTSPTTPFSPTIALAALVSTTTTSSVVNMDKLSISSSAVTAPMTAPITISSLSAPTVFMTATQTEAVRAVLTITTPISTSSLSRGVAPSVNSQTGCACQRELFAQGHAVWGWEEGLPPHVEFADWPRLNASKSCSCKTLEEGQGFGGEFEMRLHENDDDDFADGFCASSITVAHAARSDDIFHDKNNKKCDTAYDDQISNNNKIAVDIRDHVSVICLAFISPPFRFFVRNDQGREGWGIVMFCEQEGPAGRGEVGWRREGVG</sequence>
<keyword evidence="2" id="KW-1185">Reference proteome</keyword>
<dbReference type="AlphaFoldDB" id="A0A388KI46"/>
<comment type="caution">
    <text evidence="1">The sequence shown here is derived from an EMBL/GenBank/DDBJ whole genome shotgun (WGS) entry which is preliminary data.</text>
</comment>
<dbReference type="Gramene" id="GBG69688">
    <property type="protein sequence ID" value="GBG69688"/>
    <property type="gene ID" value="CBR_g4518"/>
</dbReference>
<gene>
    <name evidence="1" type="ORF">CBR_g4518</name>
</gene>
<dbReference type="EMBL" id="BFEA01000118">
    <property type="protein sequence ID" value="GBG69688.1"/>
    <property type="molecule type" value="Genomic_DNA"/>
</dbReference>
<evidence type="ECO:0000313" key="2">
    <source>
        <dbReference type="Proteomes" id="UP000265515"/>
    </source>
</evidence>
<dbReference type="Proteomes" id="UP000265515">
    <property type="component" value="Unassembled WGS sequence"/>
</dbReference>
<reference evidence="1 2" key="1">
    <citation type="journal article" date="2018" name="Cell">
        <title>The Chara Genome: Secondary Complexity and Implications for Plant Terrestrialization.</title>
        <authorList>
            <person name="Nishiyama T."/>
            <person name="Sakayama H."/>
            <person name="Vries J.D."/>
            <person name="Buschmann H."/>
            <person name="Saint-Marcoux D."/>
            <person name="Ullrich K.K."/>
            <person name="Haas F.B."/>
            <person name="Vanderstraeten L."/>
            <person name="Becker D."/>
            <person name="Lang D."/>
            <person name="Vosolsobe S."/>
            <person name="Rombauts S."/>
            <person name="Wilhelmsson P.K.I."/>
            <person name="Janitza P."/>
            <person name="Kern R."/>
            <person name="Heyl A."/>
            <person name="Rumpler F."/>
            <person name="Villalobos L.I.A.C."/>
            <person name="Clay J.M."/>
            <person name="Skokan R."/>
            <person name="Toyoda A."/>
            <person name="Suzuki Y."/>
            <person name="Kagoshima H."/>
            <person name="Schijlen E."/>
            <person name="Tajeshwar N."/>
            <person name="Catarino B."/>
            <person name="Hetherington A.J."/>
            <person name="Saltykova A."/>
            <person name="Bonnot C."/>
            <person name="Breuninger H."/>
            <person name="Symeonidi A."/>
            <person name="Radhakrishnan G.V."/>
            <person name="Van Nieuwerburgh F."/>
            <person name="Deforce D."/>
            <person name="Chang C."/>
            <person name="Karol K.G."/>
            <person name="Hedrich R."/>
            <person name="Ulvskov P."/>
            <person name="Glockner G."/>
            <person name="Delwiche C.F."/>
            <person name="Petrasek J."/>
            <person name="Van de Peer Y."/>
            <person name="Friml J."/>
            <person name="Beilby M."/>
            <person name="Dolan L."/>
            <person name="Kohara Y."/>
            <person name="Sugano S."/>
            <person name="Fujiyama A."/>
            <person name="Delaux P.-M."/>
            <person name="Quint M."/>
            <person name="TheiBen G."/>
            <person name="Hagemann M."/>
            <person name="Harholt J."/>
            <person name="Dunand C."/>
            <person name="Zachgo S."/>
            <person name="Langdale J."/>
            <person name="Maumus F."/>
            <person name="Straeten D.V.D."/>
            <person name="Gould S.B."/>
            <person name="Rensing S.A."/>
        </authorList>
    </citation>
    <scope>NUCLEOTIDE SEQUENCE [LARGE SCALE GENOMIC DNA]</scope>
    <source>
        <strain evidence="1 2">S276</strain>
    </source>
</reference>
<protein>
    <submittedName>
        <fullName evidence="1">Uncharacterized protein</fullName>
    </submittedName>
</protein>